<dbReference type="SUPFAM" id="SSF161098">
    <property type="entry name" value="MetI-like"/>
    <property type="match status" value="1"/>
</dbReference>
<protein>
    <submittedName>
        <fullName evidence="9">ABC transporter permease</fullName>
    </submittedName>
</protein>
<dbReference type="Pfam" id="PF00528">
    <property type="entry name" value="BPD_transp_1"/>
    <property type="match status" value="1"/>
</dbReference>
<feature type="transmembrane region" description="Helical" evidence="7">
    <location>
        <begin position="137"/>
        <end position="164"/>
    </location>
</feature>
<reference evidence="9" key="1">
    <citation type="submission" date="2019-09" db="EMBL/GenBank/DDBJ databases">
        <title>Characterisation of the sponge microbiome using genome-centric metagenomics.</title>
        <authorList>
            <person name="Engelberts J.P."/>
            <person name="Robbins S.J."/>
            <person name="De Goeij J.M."/>
            <person name="Aranda M."/>
            <person name="Bell S.C."/>
            <person name="Webster N.S."/>
        </authorList>
    </citation>
    <scope>NUCLEOTIDE SEQUENCE</scope>
    <source>
        <strain evidence="9">SB0664_bin_27</strain>
    </source>
</reference>
<keyword evidence="6 7" id="KW-0472">Membrane</keyword>
<dbReference type="GO" id="GO:0055085">
    <property type="term" value="P:transmembrane transport"/>
    <property type="evidence" value="ECO:0007669"/>
    <property type="project" value="InterPro"/>
</dbReference>
<dbReference type="Gene3D" id="1.10.3720.10">
    <property type="entry name" value="MetI-like"/>
    <property type="match status" value="1"/>
</dbReference>
<dbReference type="InterPro" id="IPR035906">
    <property type="entry name" value="MetI-like_sf"/>
</dbReference>
<dbReference type="Pfam" id="PF12911">
    <property type="entry name" value="OppC_N"/>
    <property type="match status" value="1"/>
</dbReference>
<accession>A0A6B0YRN0</accession>
<keyword evidence="2 7" id="KW-0813">Transport</keyword>
<dbReference type="PANTHER" id="PTHR43386:SF1">
    <property type="entry name" value="D,D-DIPEPTIDE TRANSPORT SYSTEM PERMEASE PROTEIN DDPC-RELATED"/>
    <property type="match status" value="1"/>
</dbReference>
<dbReference type="PROSITE" id="PS50928">
    <property type="entry name" value="ABC_TM1"/>
    <property type="match status" value="1"/>
</dbReference>
<evidence type="ECO:0000259" key="8">
    <source>
        <dbReference type="PROSITE" id="PS50928"/>
    </source>
</evidence>
<evidence type="ECO:0000256" key="7">
    <source>
        <dbReference type="RuleBase" id="RU363032"/>
    </source>
</evidence>
<sequence>MRLSIRESATFDWRRFLQARLPLVGVGVILVFVLLAAFAPFIVSDPTEIEMRREQDGETIRPPFAPNSQNLFGTDQLGRDIFARVVFGLRTSLIVGILVRGLSMVAGTMLGLISGYFPKSVDDIIMRITDIMLAFPVILLAMTVTAVLGPGLLTVCLALALVAWPDVARLVRGQVLAIRDQTYVEAARSIGAGNWRILLRHVLPNCLGPIIVAFSMGIPGAIMYEAGLSFFGFGIQPPTPSLGSIISDGRGYITVAPWYPGFPGLVLTLLVLSVNLVGDGLIDVMNPRAAKGARNGQSAT</sequence>
<comment type="subcellular location">
    <subcellularLocation>
        <location evidence="1 7">Cell membrane</location>
        <topology evidence="1 7">Multi-pass membrane protein</topology>
    </subcellularLocation>
</comment>
<evidence type="ECO:0000256" key="4">
    <source>
        <dbReference type="ARBA" id="ARBA00022692"/>
    </source>
</evidence>
<evidence type="ECO:0000256" key="1">
    <source>
        <dbReference type="ARBA" id="ARBA00004651"/>
    </source>
</evidence>
<keyword evidence="4 7" id="KW-0812">Transmembrane</keyword>
<feature type="transmembrane region" description="Helical" evidence="7">
    <location>
        <begin position="93"/>
        <end position="117"/>
    </location>
</feature>
<feature type="transmembrane region" description="Helical" evidence="7">
    <location>
        <begin position="258"/>
        <end position="278"/>
    </location>
</feature>
<gene>
    <name evidence="9" type="ORF">F4Y42_03285</name>
</gene>
<feature type="transmembrane region" description="Helical" evidence="7">
    <location>
        <begin position="21"/>
        <end position="43"/>
    </location>
</feature>
<dbReference type="EMBL" id="VXRG01000034">
    <property type="protein sequence ID" value="MXY92452.1"/>
    <property type="molecule type" value="Genomic_DNA"/>
</dbReference>
<evidence type="ECO:0000313" key="9">
    <source>
        <dbReference type="EMBL" id="MXY92452.1"/>
    </source>
</evidence>
<dbReference type="GO" id="GO:0005886">
    <property type="term" value="C:plasma membrane"/>
    <property type="evidence" value="ECO:0007669"/>
    <property type="project" value="UniProtKB-SubCell"/>
</dbReference>
<feature type="domain" description="ABC transmembrane type-1" evidence="8">
    <location>
        <begin position="89"/>
        <end position="278"/>
    </location>
</feature>
<dbReference type="CDD" id="cd06261">
    <property type="entry name" value="TM_PBP2"/>
    <property type="match status" value="1"/>
</dbReference>
<comment type="caution">
    <text evidence="9">The sequence shown here is derived from an EMBL/GenBank/DDBJ whole genome shotgun (WGS) entry which is preliminary data.</text>
</comment>
<dbReference type="InterPro" id="IPR000515">
    <property type="entry name" value="MetI-like"/>
</dbReference>
<evidence type="ECO:0000256" key="2">
    <source>
        <dbReference type="ARBA" id="ARBA00022448"/>
    </source>
</evidence>
<keyword evidence="3" id="KW-1003">Cell membrane</keyword>
<comment type="similarity">
    <text evidence="7">Belongs to the binding-protein-dependent transport system permease family.</text>
</comment>
<evidence type="ECO:0000256" key="5">
    <source>
        <dbReference type="ARBA" id="ARBA00022989"/>
    </source>
</evidence>
<organism evidence="9">
    <name type="scientific">Caldilineaceae bacterium SB0664_bin_27</name>
    <dbReference type="NCBI Taxonomy" id="2605260"/>
    <lineage>
        <taxon>Bacteria</taxon>
        <taxon>Bacillati</taxon>
        <taxon>Chloroflexota</taxon>
        <taxon>Caldilineae</taxon>
        <taxon>Caldilineales</taxon>
        <taxon>Caldilineaceae</taxon>
    </lineage>
</organism>
<proteinExistence type="inferred from homology"/>
<evidence type="ECO:0000256" key="6">
    <source>
        <dbReference type="ARBA" id="ARBA00023136"/>
    </source>
</evidence>
<evidence type="ECO:0000256" key="3">
    <source>
        <dbReference type="ARBA" id="ARBA00022475"/>
    </source>
</evidence>
<dbReference type="InterPro" id="IPR025966">
    <property type="entry name" value="OppC_N"/>
</dbReference>
<keyword evidence="5 7" id="KW-1133">Transmembrane helix</keyword>
<dbReference type="AlphaFoldDB" id="A0A6B0YRN0"/>
<dbReference type="PANTHER" id="PTHR43386">
    <property type="entry name" value="OLIGOPEPTIDE TRANSPORT SYSTEM PERMEASE PROTEIN APPC"/>
    <property type="match status" value="1"/>
</dbReference>
<name>A0A6B0YRN0_9CHLR</name>
<dbReference type="InterPro" id="IPR050366">
    <property type="entry name" value="BP-dependent_transpt_permease"/>
</dbReference>